<evidence type="ECO:0000256" key="10">
    <source>
        <dbReference type="ARBA" id="ARBA00023180"/>
    </source>
</evidence>
<dbReference type="SUPFAM" id="SSF48726">
    <property type="entry name" value="Immunoglobulin"/>
    <property type="match status" value="1"/>
</dbReference>
<evidence type="ECO:0000256" key="5">
    <source>
        <dbReference type="ARBA" id="ARBA00022729"/>
    </source>
</evidence>
<feature type="transmembrane region" description="Helical" evidence="14">
    <location>
        <begin position="22"/>
        <end position="45"/>
    </location>
</feature>
<dbReference type="PANTHER" id="PTHR37866:SF1">
    <property type="entry name" value="PRE T-CELL ANTIGEN RECEPTOR ALPHA"/>
    <property type="match status" value="1"/>
</dbReference>
<comment type="subunit">
    <text evidence="11">Heterodimer with TCRB; disulfide linked. This heterodimer assembles with CD3 proteins into a signaling-competent pre-T-cell receptor complex. Interacts with RHBDD1.</text>
</comment>
<reference evidence="15" key="1">
    <citation type="submission" date="2025-08" db="UniProtKB">
        <authorList>
            <consortium name="Ensembl"/>
        </authorList>
    </citation>
    <scope>IDENTIFICATION</scope>
</reference>
<evidence type="ECO:0000256" key="11">
    <source>
        <dbReference type="ARBA" id="ARBA00064863"/>
    </source>
</evidence>
<dbReference type="InterPro" id="IPR036179">
    <property type="entry name" value="Ig-like_dom_sf"/>
</dbReference>
<evidence type="ECO:0000256" key="12">
    <source>
        <dbReference type="ARBA" id="ARBA00069493"/>
    </source>
</evidence>
<evidence type="ECO:0000256" key="1">
    <source>
        <dbReference type="ARBA" id="ARBA00004236"/>
    </source>
</evidence>
<evidence type="ECO:0000256" key="6">
    <source>
        <dbReference type="ARBA" id="ARBA00022989"/>
    </source>
</evidence>
<keyword evidence="8" id="KW-1015">Disulfide bond</keyword>
<evidence type="ECO:0000256" key="7">
    <source>
        <dbReference type="ARBA" id="ARBA00023136"/>
    </source>
</evidence>
<evidence type="ECO:0000256" key="8">
    <source>
        <dbReference type="ARBA" id="ARBA00023157"/>
    </source>
</evidence>
<protein>
    <recommendedName>
        <fullName evidence="12">Pre T-cell antigen receptor alpha</fullName>
    </recommendedName>
    <alternativeName>
        <fullName evidence="13">pT-alpha-TCR</fullName>
    </alternativeName>
</protein>
<dbReference type="Pfam" id="PF15028">
    <property type="entry name" value="PTCRA"/>
    <property type="match status" value="1"/>
</dbReference>
<evidence type="ECO:0000256" key="2">
    <source>
        <dbReference type="ARBA" id="ARBA00004479"/>
    </source>
</evidence>
<dbReference type="GeneTree" id="ENSGT00390000007712"/>
<evidence type="ECO:0000313" key="16">
    <source>
        <dbReference type="Proteomes" id="UP000694415"/>
    </source>
</evidence>
<dbReference type="AlphaFoldDB" id="A0A8C6GWT3"/>
<dbReference type="Proteomes" id="UP000694415">
    <property type="component" value="Unplaced"/>
</dbReference>
<evidence type="ECO:0000256" key="4">
    <source>
        <dbReference type="ARBA" id="ARBA00022692"/>
    </source>
</evidence>
<dbReference type="GO" id="GO:0005886">
    <property type="term" value="C:plasma membrane"/>
    <property type="evidence" value="ECO:0007669"/>
    <property type="project" value="UniProtKB-SubCell"/>
</dbReference>
<keyword evidence="4 14" id="KW-0812">Transmembrane</keyword>
<organism evidence="15 16">
    <name type="scientific">Mus spicilegus</name>
    <name type="common">Mound-building mouse</name>
    <dbReference type="NCBI Taxonomy" id="10103"/>
    <lineage>
        <taxon>Eukaryota</taxon>
        <taxon>Metazoa</taxon>
        <taxon>Chordata</taxon>
        <taxon>Craniata</taxon>
        <taxon>Vertebrata</taxon>
        <taxon>Euteleostomi</taxon>
        <taxon>Mammalia</taxon>
        <taxon>Eutheria</taxon>
        <taxon>Euarchontoglires</taxon>
        <taxon>Glires</taxon>
        <taxon>Rodentia</taxon>
        <taxon>Myomorpha</taxon>
        <taxon>Muroidea</taxon>
        <taxon>Muridae</taxon>
        <taxon>Murinae</taxon>
        <taxon>Mus</taxon>
        <taxon>Mus</taxon>
    </lineage>
</organism>
<sequence>MLFQASKQALVTFVNCGTKDQIPVFFCCCLGLGYVLFGICSQFWFEPRIRHLPMSAALHLPTLFGFLYQSYPDRMPWLMLVTPYARAIEPAELHTETCIAGTPFPSLAPPITLLVDGRQHMLVVCLVLDAAPPGLDNPVWFSAGNGSALDAFTYGPSLAPDGTWTSLAQLSLPSEELEAWEPLVCHTRPGAGGQNRSTHPLQLSGESSTARSCFLEPLGGTQRQVLWLSLLRLLLFKLLLLDVLLTCSHLRLHVLAGQHLQPPPSHKSLPPTHRIWT</sequence>
<name>A0A8C6GWT3_MUSSI</name>
<reference evidence="15" key="2">
    <citation type="submission" date="2025-09" db="UniProtKB">
        <authorList>
            <consortium name="Ensembl"/>
        </authorList>
    </citation>
    <scope>IDENTIFICATION</scope>
</reference>
<dbReference type="PANTHER" id="PTHR37866">
    <property type="entry name" value="PRE T-CELL ANTIGEN RECEPTOR ALPHA"/>
    <property type="match status" value="1"/>
</dbReference>
<keyword evidence="7 14" id="KW-0472">Membrane</keyword>
<accession>A0A8C6GWT3</accession>
<keyword evidence="10" id="KW-0325">Glycoprotein</keyword>
<dbReference type="Ensembl" id="ENSMSIT00000016179.1">
    <property type="protein sequence ID" value="ENSMSIP00000012754.1"/>
    <property type="gene ID" value="ENSMSIG00000011062.1"/>
</dbReference>
<evidence type="ECO:0000256" key="3">
    <source>
        <dbReference type="ARBA" id="ARBA00022475"/>
    </source>
</evidence>
<keyword evidence="6 14" id="KW-1133">Transmembrane helix</keyword>
<dbReference type="InterPro" id="IPR027834">
    <property type="entry name" value="PTCRA"/>
</dbReference>
<keyword evidence="5" id="KW-0732">Signal</keyword>
<comment type="subcellular location">
    <subcellularLocation>
        <location evidence="1">Cell membrane</location>
    </subcellularLocation>
    <subcellularLocation>
        <location evidence="2">Membrane</location>
        <topology evidence="2">Single-pass type I membrane protein</topology>
    </subcellularLocation>
</comment>
<keyword evidence="9" id="KW-0675">Receptor</keyword>
<evidence type="ECO:0000256" key="9">
    <source>
        <dbReference type="ARBA" id="ARBA00023170"/>
    </source>
</evidence>
<dbReference type="GO" id="GO:0070244">
    <property type="term" value="P:negative regulation of thymocyte apoptotic process"/>
    <property type="evidence" value="ECO:0007669"/>
    <property type="project" value="TreeGrafter"/>
</dbReference>
<dbReference type="FunFam" id="2.60.40.10:FF:001091">
    <property type="entry name" value="Pre T-cell antigen receptor alpha"/>
    <property type="match status" value="1"/>
</dbReference>
<dbReference type="Gene3D" id="2.60.40.10">
    <property type="entry name" value="Immunoglobulins"/>
    <property type="match status" value="1"/>
</dbReference>
<dbReference type="InterPro" id="IPR013783">
    <property type="entry name" value="Ig-like_fold"/>
</dbReference>
<proteinExistence type="predicted"/>
<keyword evidence="3" id="KW-1003">Cell membrane</keyword>
<keyword evidence="16" id="KW-1185">Reference proteome</keyword>
<evidence type="ECO:0000313" key="15">
    <source>
        <dbReference type="Ensembl" id="ENSMSIP00000012754.1"/>
    </source>
</evidence>
<evidence type="ECO:0000256" key="13">
    <source>
        <dbReference type="ARBA" id="ARBA00083662"/>
    </source>
</evidence>
<evidence type="ECO:0000256" key="14">
    <source>
        <dbReference type="SAM" id="Phobius"/>
    </source>
</evidence>